<dbReference type="SUPFAM" id="SSF51055">
    <property type="entry name" value="Carbohydrate binding domain"/>
    <property type="match status" value="1"/>
</dbReference>
<dbReference type="InterPro" id="IPR003610">
    <property type="entry name" value="CBM5/12"/>
</dbReference>
<name>A0ABY6DS47_9NEIS</name>
<evidence type="ECO:0000256" key="2">
    <source>
        <dbReference type="ARBA" id="ARBA00022821"/>
    </source>
</evidence>
<feature type="chain" id="PRO_5047351437" evidence="5">
    <location>
        <begin position="30"/>
        <end position="454"/>
    </location>
</feature>
<evidence type="ECO:0000256" key="1">
    <source>
        <dbReference type="ARBA" id="ARBA00022801"/>
    </source>
</evidence>
<dbReference type="PANTHER" id="PTHR22595:SF79">
    <property type="entry name" value="CHITINASE 12"/>
    <property type="match status" value="1"/>
</dbReference>
<reference evidence="7" key="1">
    <citation type="submission" date="2022-10" db="EMBL/GenBank/DDBJ databases">
        <title>Chitiniphilus purpureus sp. nov., a novel chitin-degrading bacterium isolated from crawfish pond sediment.</title>
        <authorList>
            <person name="Li K."/>
        </authorList>
    </citation>
    <scope>NUCLEOTIDE SEQUENCE</scope>
    <source>
        <strain evidence="7">CD1</strain>
    </source>
</reference>
<evidence type="ECO:0000256" key="3">
    <source>
        <dbReference type="ARBA" id="ARBA00023157"/>
    </source>
</evidence>
<feature type="compositionally biased region" description="Pro residues" evidence="4">
    <location>
        <begin position="162"/>
        <end position="180"/>
    </location>
</feature>
<evidence type="ECO:0000259" key="6">
    <source>
        <dbReference type="SMART" id="SM00495"/>
    </source>
</evidence>
<dbReference type="Pfam" id="PF02839">
    <property type="entry name" value="CBM_5_12"/>
    <property type="match status" value="1"/>
</dbReference>
<feature type="compositionally biased region" description="Pro residues" evidence="4">
    <location>
        <begin position="85"/>
        <end position="98"/>
    </location>
</feature>
<feature type="region of interest" description="Disordered" evidence="4">
    <location>
        <begin position="232"/>
        <end position="253"/>
    </location>
</feature>
<feature type="signal peptide" evidence="5">
    <location>
        <begin position="1"/>
        <end position="29"/>
    </location>
</feature>
<evidence type="ECO:0000256" key="4">
    <source>
        <dbReference type="SAM" id="MobiDB-lite"/>
    </source>
</evidence>
<feature type="region of interest" description="Disordered" evidence="4">
    <location>
        <begin position="151"/>
        <end position="184"/>
    </location>
</feature>
<proteinExistence type="predicted"/>
<evidence type="ECO:0000256" key="5">
    <source>
        <dbReference type="SAM" id="SignalP"/>
    </source>
</evidence>
<evidence type="ECO:0000313" key="7">
    <source>
        <dbReference type="EMBL" id="UXY17205.1"/>
    </source>
</evidence>
<keyword evidence="8" id="KW-1185">Reference proteome</keyword>
<gene>
    <name evidence="7" type="ORF">N8I74_09415</name>
</gene>
<protein>
    <submittedName>
        <fullName evidence="7">Chitinase</fullName>
    </submittedName>
</protein>
<keyword evidence="2" id="KW-0611">Plant defense</keyword>
<dbReference type="SMART" id="SM00495">
    <property type="entry name" value="ChtBD3"/>
    <property type="match status" value="1"/>
</dbReference>
<dbReference type="Gene3D" id="1.10.530.10">
    <property type="match status" value="1"/>
</dbReference>
<feature type="domain" description="Chitin-binding type-3" evidence="6">
    <location>
        <begin position="30"/>
        <end position="78"/>
    </location>
</feature>
<accession>A0ABY6DS47</accession>
<dbReference type="CDD" id="cd12214">
    <property type="entry name" value="ChiA1_BD"/>
    <property type="match status" value="1"/>
</dbReference>
<dbReference type="Pfam" id="PF00182">
    <property type="entry name" value="Glyco_hydro_19"/>
    <property type="match status" value="1"/>
</dbReference>
<dbReference type="Proteomes" id="UP001061302">
    <property type="component" value="Chromosome"/>
</dbReference>
<dbReference type="InterPro" id="IPR036573">
    <property type="entry name" value="CBM_sf_5/12"/>
</dbReference>
<sequence>MNASRGQSRRLINRTLACLLLSVGLLAQAAPTWQEGNTYTAGTVVSYNSSDYKALVTHSAYVGANWNPASTPTLWAPNGTSSSPAPAPSPAPNPTPAPSPGGCNAITWVRGANYSLGTVVRYSNGNYYKVVNTGANGSDGTDPTISTWYWQQTSCSGGGNPTPTPTPTPTPAPQPSPAPSPGCNATTWVRGANYSLGTVVRYSNGNYYKVVNTGANGSDGTDPTISTWYWQQTNCADGGSPSPGPSPSPGGFVLSESDFNRMFPSRNPFYTYQGLVNALSAYPQFAGTGSDTTKRQEVAAFLANIDHETGGLVYTEEIAKGEYCDRGSWGAPFPCAPGKRYYGRGPIQLSWNPNYGLAGQALGLPLLADPDLVARDATVAWKTAIWYWMTQSGPGSMTAHNAIVNGYGFGETIRSINGALECGGRNPAQVQSRVTKYLSFTQILGVTSGNNLSC</sequence>
<dbReference type="EMBL" id="CP106753">
    <property type="protein sequence ID" value="UXY17205.1"/>
    <property type="molecule type" value="Genomic_DNA"/>
</dbReference>
<keyword evidence="3" id="KW-1015">Disulfide bond</keyword>
<dbReference type="Gene3D" id="2.10.10.20">
    <property type="entry name" value="Carbohydrate-binding module superfamily 5/12"/>
    <property type="match status" value="1"/>
</dbReference>
<dbReference type="CDD" id="cd00325">
    <property type="entry name" value="chitinase_GH19"/>
    <property type="match status" value="1"/>
</dbReference>
<keyword evidence="1" id="KW-0378">Hydrolase</keyword>
<feature type="region of interest" description="Disordered" evidence="4">
    <location>
        <begin position="75"/>
        <end position="98"/>
    </location>
</feature>
<dbReference type="Gene3D" id="2.10.10.90">
    <property type="match status" value="1"/>
</dbReference>
<dbReference type="RefSeq" id="WP_263126636.1">
    <property type="nucleotide sequence ID" value="NZ_CP106753.1"/>
</dbReference>
<evidence type="ECO:0000313" key="8">
    <source>
        <dbReference type="Proteomes" id="UP001061302"/>
    </source>
</evidence>
<organism evidence="7 8">
    <name type="scientific">Chitiniphilus purpureus</name>
    <dbReference type="NCBI Taxonomy" id="2981137"/>
    <lineage>
        <taxon>Bacteria</taxon>
        <taxon>Pseudomonadati</taxon>
        <taxon>Pseudomonadota</taxon>
        <taxon>Betaproteobacteria</taxon>
        <taxon>Neisseriales</taxon>
        <taxon>Chitinibacteraceae</taxon>
        <taxon>Chitiniphilus</taxon>
    </lineage>
</organism>
<dbReference type="InterPro" id="IPR000726">
    <property type="entry name" value="Glyco_hydro_19_cat"/>
</dbReference>
<keyword evidence="5" id="KW-0732">Signal</keyword>
<dbReference type="PANTHER" id="PTHR22595">
    <property type="entry name" value="CHITINASE-RELATED"/>
    <property type="match status" value="1"/>
</dbReference>
<dbReference type="Gene3D" id="3.30.20.10">
    <property type="entry name" value="Endochitinase, domain 2"/>
    <property type="match status" value="1"/>
</dbReference>
<dbReference type="SUPFAM" id="SSF53955">
    <property type="entry name" value="Lysozyme-like"/>
    <property type="match status" value="1"/>
</dbReference>
<dbReference type="InterPro" id="IPR023346">
    <property type="entry name" value="Lysozyme-like_dom_sf"/>
</dbReference>